<accession>A0Y8J1</accession>
<dbReference type="Proteomes" id="UP000004931">
    <property type="component" value="Unassembled WGS sequence"/>
</dbReference>
<proteinExistence type="predicted"/>
<name>A0Y8J1_9GAMM</name>
<reference evidence="1 2" key="1">
    <citation type="journal article" date="2010" name="J. Bacteriol.">
        <title>Genome sequence of the oligotrophic marine Gammaproteobacterium HTCC2143, isolated from the Oregon Coast.</title>
        <authorList>
            <person name="Oh H.M."/>
            <person name="Kang I."/>
            <person name="Ferriera S."/>
            <person name="Giovannoni S.J."/>
            <person name="Cho J.C."/>
        </authorList>
    </citation>
    <scope>NUCLEOTIDE SEQUENCE [LARGE SCALE GENOMIC DNA]</scope>
    <source>
        <strain evidence="1 2">HTCC2143</strain>
    </source>
</reference>
<dbReference type="AlphaFoldDB" id="A0Y8J1"/>
<dbReference type="EMBL" id="AAVT01000001">
    <property type="protein sequence ID" value="EAW32445.1"/>
    <property type="molecule type" value="Genomic_DNA"/>
</dbReference>
<keyword evidence="2" id="KW-1185">Reference proteome</keyword>
<sequence length="45" mass="4960">MNATTEAYYHLDVDQCLRYVAKAIAVNAWLRSIRSSTADDGQNAG</sequence>
<gene>
    <name evidence="1" type="ORF">GP2143_14356</name>
</gene>
<comment type="caution">
    <text evidence="1">The sequence shown here is derived from an EMBL/GenBank/DDBJ whole genome shotgun (WGS) entry which is preliminary data.</text>
</comment>
<organism evidence="1 2">
    <name type="scientific">marine gamma proteobacterium HTCC2143</name>
    <dbReference type="NCBI Taxonomy" id="247633"/>
    <lineage>
        <taxon>Bacteria</taxon>
        <taxon>Pseudomonadati</taxon>
        <taxon>Pseudomonadota</taxon>
        <taxon>Gammaproteobacteria</taxon>
        <taxon>Cellvibrionales</taxon>
        <taxon>Spongiibacteraceae</taxon>
        <taxon>BD1-7 clade</taxon>
    </lineage>
</organism>
<protein>
    <submittedName>
        <fullName evidence="1">Uncharacterized protein</fullName>
    </submittedName>
</protein>
<evidence type="ECO:0000313" key="1">
    <source>
        <dbReference type="EMBL" id="EAW32445.1"/>
    </source>
</evidence>
<evidence type="ECO:0000313" key="2">
    <source>
        <dbReference type="Proteomes" id="UP000004931"/>
    </source>
</evidence>